<reference evidence="3 4" key="1">
    <citation type="journal article" date="2012" name="J. Bacteriol.">
        <title>Complete genome sequence of the hyperthermophilic cellulolytic Crenarchaeon 'Thermogladius cellulolyticus' 1633.</title>
        <authorList>
            <person name="Mardanov A.V."/>
            <person name="Kochetkova T.V."/>
            <person name="Beletsky A.V."/>
            <person name="Bonch-Osmolovskaya E.A."/>
            <person name="Ravin N.V."/>
            <person name="Skryabin K.G."/>
        </authorList>
    </citation>
    <scope>NUCLEOTIDE SEQUENCE [LARGE SCALE GENOMIC DNA]</scope>
    <source>
        <strain evidence="4">DSM 22663 / VKM B-2946 / 1633</strain>
    </source>
</reference>
<gene>
    <name evidence="3" type="ordered locus">TCELL_0555</name>
</gene>
<protein>
    <submittedName>
        <fullName evidence="3">Non-canonical purine NTP pyrophosphatase, rdgB/HAM1 family</fullName>
    </submittedName>
</protein>
<dbReference type="PANTHER" id="PTHR11067:SF9">
    <property type="entry name" value="INOSINE TRIPHOSPHATE PYROPHOSPHATASE"/>
    <property type="match status" value="1"/>
</dbReference>
<dbReference type="GO" id="GO:0047429">
    <property type="term" value="F:nucleoside triphosphate diphosphatase activity"/>
    <property type="evidence" value="ECO:0007669"/>
    <property type="project" value="InterPro"/>
</dbReference>
<dbReference type="GeneID" id="13012857"/>
<dbReference type="RefSeq" id="WP_014737230.1">
    <property type="nucleotide sequence ID" value="NC_017954.1"/>
</dbReference>
<organism evidence="3 4">
    <name type="scientific">Thermogladius calderae (strain DSM 22663 / VKM B-2946 / 1633)</name>
    <dbReference type="NCBI Taxonomy" id="1184251"/>
    <lineage>
        <taxon>Archaea</taxon>
        <taxon>Thermoproteota</taxon>
        <taxon>Thermoprotei</taxon>
        <taxon>Desulfurococcales</taxon>
        <taxon>Desulfurococcaceae</taxon>
        <taxon>Thermogladius</taxon>
    </lineage>
</organism>
<dbReference type="PANTHER" id="PTHR11067">
    <property type="entry name" value="INOSINE TRIPHOSPHATE PYROPHOSPHATASE/HAM1 PROTEIN"/>
    <property type="match status" value="1"/>
</dbReference>
<dbReference type="InterPro" id="IPR002637">
    <property type="entry name" value="RdgB/HAM1"/>
</dbReference>
<name>I3TDZ2_THEC1</name>
<dbReference type="SUPFAM" id="SSF52972">
    <property type="entry name" value="ITPase-like"/>
    <property type="match status" value="1"/>
</dbReference>
<proteinExistence type="inferred from homology"/>
<dbReference type="EMBL" id="CP003531">
    <property type="protein sequence ID" value="AFK50980.1"/>
    <property type="molecule type" value="Genomic_DNA"/>
</dbReference>
<dbReference type="AlphaFoldDB" id="I3TDZ2"/>
<dbReference type="HOGENOM" id="CLU_082080_1_0_2"/>
<evidence type="ECO:0000313" key="4">
    <source>
        <dbReference type="Proteomes" id="UP000005270"/>
    </source>
</evidence>
<comment type="similarity">
    <text evidence="1">Belongs to the HAM1 NTPase family.</text>
</comment>
<sequence>MSDNIHKYEEVRAVARELGFDVQLMPGLKLEVQSDSIEEVSRKSAILAYLLVGRPLLVEDAGLYIQALRGFPGPYSSFVYRTIGIQGVLKLLEGTSDRRACFKSVTTVIYEPFIIVERGEVCGFITDSPRGSRGFGFDPIFTPEGSEKTFGEMSLEEKNRYSHRAKSVYSALSKLKKMMEQSGWGPGNVLKLG</sequence>
<dbReference type="InParanoid" id="I3TDZ2"/>
<dbReference type="GO" id="GO:0005737">
    <property type="term" value="C:cytoplasm"/>
    <property type="evidence" value="ECO:0007669"/>
    <property type="project" value="TreeGrafter"/>
</dbReference>
<dbReference type="Proteomes" id="UP000005270">
    <property type="component" value="Chromosome"/>
</dbReference>
<dbReference type="Pfam" id="PF01725">
    <property type="entry name" value="Ham1p_like"/>
    <property type="match status" value="1"/>
</dbReference>
<dbReference type="FunCoup" id="I3TDZ2">
    <property type="interactions" value="181"/>
</dbReference>
<dbReference type="Gene3D" id="3.90.950.10">
    <property type="match status" value="1"/>
</dbReference>
<keyword evidence="4" id="KW-1185">Reference proteome</keyword>
<dbReference type="STRING" id="1184251.TCELL_0555"/>
<accession>I3TDZ2</accession>
<evidence type="ECO:0000313" key="3">
    <source>
        <dbReference type="EMBL" id="AFK50980.1"/>
    </source>
</evidence>
<dbReference type="GO" id="GO:0009143">
    <property type="term" value="P:nucleoside triphosphate catabolic process"/>
    <property type="evidence" value="ECO:0007669"/>
    <property type="project" value="InterPro"/>
</dbReference>
<dbReference type="eggNOG" id="arCOG04184">
    <property type="taxonomic scope" value="Archaea"/>
</dbReference>
<evidence type="ECO:0000256" key="2">
    <source>
        <dbReference type="ARBA" id="ARBA00022801"/>
    </source>
</evidence>
<keyword evidence="2" id="KW-0378">Hydrolase</keyword>
<dbReference type="InterPro" id="IPR029001">
    <property type="entry name" value="ITPase-like_fam"/>
</dbReference>
<dbReference type="KEGG" id="thg:TCELL_0555"/>
<evidence type="ECO:0000256" key="1">
    <source>
        <dbReference type="ARBA" id="ARBA00008023"/>
    </source>
</evidence>
<dbReference type="CDD" id="cd00515">
    <property type="entry name" value="HAM1"/>
    <property type="match status" value="1"/>
</dbReference>